<name>A0ACB9KZA1_9MYRT</name>
<dbReference type="Proteomes" id="UP001057402">
    <property type="component" value="Chromosome 12"/>
</dbReference>
<gene>
    <name evidence="1" type="ORF">MLD38_038481</name>
</gene>
<evidence type="ECO:0000313" key="1">
    <source>
        <dbReference type="EMBL" id="KAI4302772.1"/>
    </source>
</evidence>
<protein>
    <submittedName>
        <fullName evidence="1">Uncharacterized protein</fullName>
    </submittedName>
</protein>
<accession>A0ACB9KZA1</accession>
<sequence>MALGLRDNEGAEGWPSSLVRDVISELGVQGGMAIPLSEMNLMWFAKVAITTAFLGWLGDLQLAGGTLGFTFANVTGFSVLNGLCSAMEPMCGQAYGAKNYQLLRKTLFMAIMLLS</sequence>
<proteinExistence type="predicted"/>
<reference evidence="2" key="1">
    <citation type="journal article" date="2023" name="Front. Plant Sci.">
        <title>Chromosomal-level genome assembly of Melastoma candidum provides insights into trichome evolution.</title>
        <authorList>
            <person name="Zhong Y."/>
            <person name="Wu W."/>
            <person name="Sun C."/>
            <person name="Zou P."/>
            <person name="Liu Y."/>
            <person name="Dai S."/>
            <person name="Zhou R."/>
        </authorList>
    </citation>
    <scope>NUCLEOTIDE SEQUENCE [LARGE SCALE GENOMIC DNA]</scope>
</reference>
<keyword evidence="2" id="KW-1185">Reference proteome</keyword>
<comment type="caution">
    <text evidence="1">The sequence shown here is derived from an EMBL/GenBank/DDBJ whole genome shotgun (WGS) entry which is preliminary data.</text>
</comment>
<evidence type="ECO:0000313" key="2">
    <source>
        <dbReference type="Proteomes" id="UP001057402"/>
    </source>
</evidence>
<organism evidence="1 2">
    <name type="scientific">Melastoma candidum</name>
    <dbReference type="NCBI Taxonomy" id="119954"/>
    <lineage>
        <taxon>Eukaryota</taxon>
        <taxon>Viridiplantae</taxon>
        <taxon>Streptophyta</taxon>
        <taxon>Embryophyta</taxon>
        <taxon>Tracheophyta</taxon>
        <taxon>Spermatophyta</taxon>
        <taxon>Magnoliopsida</taxon>
        <taxon>eudicotyledons</taxon>
        <taxon>Gunneridae</taxon>
        <taxon>Pentapetalae</taxon>
        <taxon>rosids</taxon>
        <taxon>malvids</taxon>
        <taxon>Myrtales</taxon>
        <taxon>Melastomataceae</taxon>
        <taxon>Melastomatoideae</taxon>
        <taxon>Melastomateae</taxon>
        <taxon>Melastoma</taxon>
    </lineage>
</organism>
<dbReference type="EMBL" id="CM042891">
    <property type="protein sequence ID" value="KAI4302772.1"/>
    <property type="molecule type" value="Genomic_DNA"/>
</dbReference>